<sequence>MIYLALFPIYVPCRNGAVHHASPATGTPSPVSLFSPAHIVFREIYALALGMDCSFYLHKDQGMFYHCQLSLT</sequence>
<name>A0A5J4ZKW9_9ASTE</name>
<gene>
    <name evidence="1" type="ORF">F0562_013739</name>
</gene>
<evidence type="ECO:0000313" key="2">
    <source>
        <dbReference type="Proteomes" id="UP000325577"/>
    </source>
</evidence>
<accession>A0A5J4ZKW9</accession>
<evidence type="ECO:0000313" key="1">
    <source>
        <dbReference type="EMBL" id="KAA8519483.1"/>
    </source>
</evidence>
<keyword evidence="2" id="KW-1185">Reference proteome</keyword>
<proteinExistence type="predicted"/>
<organism evidence="1 2">
    <name type="scientific">Nyssa sinensis</name>
    <dbReference type="NCBI Taxonomy" id="561372"/>
    <lineage>
        <taxon>Eukaryota</taxon>
        <taxon>Viridiplantae</taxon>
        <taxon>Streptophyta</taxon>
        <taxon>Embryophyta</taxon>
        <taxon>Tracheophyta</taxon>
        <taxon>Spermatophyta</taxon>
        <taxon>Magnoliopsida</taxon>
        <taxon>eudicotyledons</taxon>
        <taxon>Gunneridae</taxon>
        <taxon>Pentapetalae</taxon>
        <taxon>asterids</taxon>
        <taxon>Cornales</taxon>
        <taxon>Nyssaceae</taxon>
        <taxon>Nyssa</taxon>
    </lineage>
</organism>
<dbReference type="Proteomes" id="UP000325577">
    <property type="component" value="Linkage Group LG6"/>
</dbReference>
<dbReference type="AlphaFoldDB" id="A0A5J4ZKW9"/>
<dbReference type="EMBL" id="CM018049">
    <property type="protein sequence ID" value="KAA8519483.1"/>
    <property type="molecule type" value="Genomic_DNA"/>
</dbReference>
<protein>
    <submittedName>
        <fullName evidence="1">Uncharacterized protein</fullName>
    </submittedName>
</protein>
<reference evidence="1 2" key="1">
    <citation type="submission" date="2019-09" db="EMBL/GenBank/DDBJ databases">
        <title>A chromosome-level genome assembly of the Chinese tupelo Nyssa sinensis.</title>
        <authorList>
            <person name="Yang X."/>
            <person name="Kang M."/>
            <person name="Yang Y."/>
            <person name="Xiong H."/>
            <person name="Wang M."/>
            <person name="Zhang Z."/>
            <person name="Wang Z."/>
            <person name="Wu H."/>
            <person name="Ma T."/>
            <person name="Liu J."/>
            <person name="Xi Z."/>
        </authorList>
    </citation>
    <scope>NUCLEOTIDE SEQUENCE [LARGE SCALE GENOMIC DNA]</scope>
    <source>
        <strain evidence="1">J267</strain>
        <tissue evidence="1">Leaf</tissue>
    </source>
</reference>